<evidence type="ECO:0000256" key="1">
    <source>
        <dbReference type="SAM" id="Phobius"/>
    </source>
</evidence>
<sequence>MKTYKSANEIAEATKRRESCFIVEGDVANKLIRIKATGPVAWVLCAGSLTIAIGLIISTPAATVATAPAGGVGGVISFTGAGGAAAVAATSGLGTATIAAISLGVAGGGVGVLTAIRDKYKVEKIGKDKIKMTLKN</sequence>
<feature type="transmembrane region" description="Helical" evidence="1">
    <location>
        <begin position="95"/>
        <end position="116"/>
    </location>
</feature>
<dbReference type="EMBL" id="SLUO01000003">
    <property type="protein sequence ID" value="TCL59892.1"/>
    <property type="molecule type" value="Genomic_DNA"/>
</dbReference>
<keyword evidence="1" id="KW-0472">Membrane</keyword>
<keyword evidence="3" id="KW-1185">Reference proteome</keyword>
<dbReference type="Proteomes" id="UP000295718">
    <property type="component" value="Unassembled WGS sequence"/>
</dbReference>
<dbReference type="OrthoDB" id="2088481at2"/>
<evidence type="ECO:0000313" key="3">
    <source>
        <dbReference type="Proteomes" id="UP000295718"/>
    </source>
</evidence>
<reference evidence="2 3" key="1">
    <citation type="submission" date="2019-03" db="EMBL/GenBank/DDBJ databases">
        <title>Genomic Encyclopedia of Type Strains, Phase IV (KMG-IV): sequencing the most valuable type-strain genomes for metagenomic binning, comparative biology and taxonomic classification.</title>
        <authorList>
            <person name="Goeker M."/>
        </authorList>
    </citation>
    <scope>NUCLEOTIDE SEQUENCE [LARGE SCALE GENOMIC DNA]</scope>
    <source>
        <strain evidence="2 3">DSM 100556</strain>
    </source>
</reference>
<proteinExistence type="predicted"/>
<gene>
    <name evidence="2" type="ORF">EDD76_10381</name>
</gene>
<protein>
    <submittedName>
        <fullName evidence="2">Uncharacterized protein</fullName>
    </submittedName>
</protein>
<dbReference type="AlphaFoldDB" id="A0A4R1R3J9"/>
<accession>A0A4R1R3J9</accession>
<name>A0A4R1R3J9_9FIRM</name>
<organism evidence="2 3">
    <name type="scientific">Kineothrix alysoides</name>
    <dbReference type="NCBI Taxonomy" id="1469948"/>
    <lineage>
        <taxon>Bacteria</taxon>
        <taxon>Bacillati</taxon>
        <taxon>Bacillota</taxon>
        <taxon>Clostridia</taxon>
        <taxon>Lachnospirales</taxon>
        <taxon>Lachnospiraceae</taxon>
        <taxon>Kineothrix</taxon>
    </lineage>
</organism>
<keyword evidence="1" id="KW-1133">Transmembrane helix</keyword>
<comment type="caution">
    <text evidence="2">The sequence shown here is derived from an EMBL/GenBank/DDBJ whole genome shotgun (WGS) entry which is preliminary data.</text>
</comment>
<dbReference type="RefSeq" id="WP_031389724.1">
    <property type="nucleotide sequence ID" value="NZ_JPNB01000001.1"/>
</dbReference>
<feature type="transmembrane region" description="Helical" evidence="1">
    <location>
        <begin position="39"/>
        <end position="57"/>
    </location>
</feature>
<evidence type="ECO:0000313" key="2">
    <source>
        <dbReference type="EMBL" id="TCL59892.1"/>
    </source>
</evidence>
<keyword evidence="1" id="KW-0812">Transmembrane</keyword>